<evidence type="ECO:0000256" key="1">
    <source>
        <dbReference type="ARBA" id="ARBA00005662"/>
    </source>
</evidence>
<dbReference type="InterPro" id="IPR029052">
    <property type="entry name" value="Metallo-depent_PP-like"/>
</dbReference>
<keyword evidence="4" id="KW-1185">Reference proteome</keyword>
<evidence type="ECO:0000313" key="3">
    <source>
        <dbReference type="EMBL" id="CZQ92675.1"/>
    </source>
</evidence>
<proteinExistence type="inferred from homology"/>
<dbReference type="InterPro" id="IPR019079">
    <property type="entry name" value="Capsule_synth_CapA"/>
</dbReference>
<dbReference type="PANTHER" id="PTHR33393:SF13">
    <property type="entry name" value="PGA BIOSYNTHESIS PROTEIN CAPA"/>
    <property type="match status" value="1"/>
</dbReference>
<dbReference type="EMBL" id="FJNE01000004">
    <property type="protein sequence ID" value="CZQ92675.1"/>
    <property type="molecule type" value="Genomic_DNA"/>
</dbReference>
<comment type="similarity">
    <text evidence="1">Belongs to the CapA family.</text>
</comment>
<dbReference type="SMART" id="SM00854">
    <property type="entry name" value="PGA_cap"/>
    <property type="match status" value="1"/>
</dbReference>
<dbReference type="InterPro" id="IPR052169">
    <property type="entry name" value="CW_Biosynth-Accessory"/>
</dbReference>
<dbReference type="OrthoDB" id="9810906at2"/>
<accession>A0A143YL69</accession>
<gene>
    <name evidence="3" type="ORF">Tpal_1527</name>
</gene>
<evidence type="ECO:0000313" key="4">
    <source>
        <dbReference type="Proteomes" id="UP000242754"/>
    </source>
</evidence>
<sequence length="342" mass="37758">MDKQLTLKMKALRFVKKHKKNTDRHTLIAAGVLLFLLILFPAWNFFLGQGTPVPEDAKDTFTGSFVGDMAFNEYYDLSVAKGRDQEISRHLDGYLGTSDYIAGNIIGLTTDKETLLLKDFKFSTVNIFDDPEAANTDAQMADALETLDKNDIVHVGEDSDTAKNVVYLEVKGIKIATIGITESQYATNLQEIEKAHGAADLVIVHLNWENQFSSEIASEERRIAEAISDAGADIIVGHNTEVLKPIEIFNDTIILYSLGNFLHGEVYSVTNESAIVQYVVGQDGSSKTLKVIPLNLTFGRPEPALGIFEAFTRHNIFKILTSELPADSSWSIKGGILNVELN</sequence>
<dbReference type="SUPFAM" id="SSF56300">
    <property type="entry name" value="Metallo-dependent phosphatases"/>
    <property type="match status" value="1"/>
</dbReference>
<name>A0A143YL69_9LACT</name>
<dbReference type="Proteomes" id="UP000242754">
    <property type="component" value="Unassembled WGS sequence"/>
</dbReference>
<dbReference type="AlphaFoldDB" id="A0A143YL69"/>
<dbReference type="Pfam" id="PF09587">
    <property type="entry name" value="PGA_cap"/>
    <property type="match status" value="1"/>
</dbReference>
<dbReference type="STRING" id="140314.SAMN04488076_11633"/>
<dbReference type="PANTHER" id="PTHR33393">
    <property type="entry name" value="POLYGLUTAMINE SYNTHESIS ACCESSORY PROTEIN RV0574C-RELATED"/>
    <property type="match status" value="1"/>
</dbReference>
<evidence type="ECO:0000259" key="2">
    <source>
        <dbReference type="SMART" id="SM00854"/>
    </source>
</evidence>
<feature type="domain" description="Capsule synthesis protein CapA" evidence="2">
    <location>
        <begin position="62"/>
        <end position="265"/>
    </location>
</feature>
<organism evidence="3 4">
    <name type="scientific">Trichococcus palustris</name>
    <dbReference type="NCBI Taxonomy" id="140314"/>
    <lineage>
        <taxon>Bacteria</taxon>
        <taxon>Bacillati</taxon>
        <taxon>Bacillota</taxon>
        <taxon>Bacilli</taxon>
        <taxon>Lactobacillales</taxon>
        <taxon>Carnobacteriaceae</taxon>
        <taxon>Trichococcus</taxon>
    </lineage>
</organism>
<protein>
    <submittedName>
        <fullName evidence="3">Capsule synthesis protein capa</fullName>
    </submittedName>
</protein>
<dbReference type="RefSeq" id="WP_087033115.1">
    <property type="nucleotide sequence ID" value="NZ_FJNE01000004.1"/>
</dbReference>
<reference evidence="3 4" key="1">
    <citation type="submission" date="2016-02" db="EMBL/GenBank/DDBJ databases">
        <authorList>
            <person name="Wen L."/>
            <person name="He K."/>
            <person name="Yang H."/>
        </authorList>
    </citation>
    <scope>NUCLEOTIDE SEQUENCE [LARGE SCALE GENOMIC DNA]</scope>
    <source>
        <strain evidence="3">Trichococcus palustris</strain>
    </source>
</reference>